<keyword evidence="8" id="KW-1185">Reference proteome</keyword>
<keyword evidence="3" id="KW-0732">Signal</keyword>
<reference evidence="7 8" key="1">
    <citation type="journal article" date="2015" name="Stand. Genomic Sci.">
        <title>Genomic Encyclopedia of Bacterial and Archaeal Type Strains, Phase III: the genomes of soil and plant-associated and newly described type strains.</title>
        <authorList>
            <person name="Whitman W.B."/>
            <person name="Woyke T."/>
            <person name="Klenk H.P."/>
            <person name="Zhou Y."/>
            <person name="Lilburn T.G."/>
            <person name="Beck B.J."/>
            <person name="De Vos P."/>
            <person name="Vandamme P."/>
            <person name="Eisen J.A."/>
            <person name="Garrity G."/>
            <person name="Hugenholtz P."/>
            <person name="Kyrpides N.C."/>
        </authorList>
    </citation>
    <scope>NUCLEOTIDE SEQUENCE [LARGE SCALE GENOMIC DNA]</scope>
    <source>
        <strain evidence="7 8">CGMCC 1.10822</strain>
    </source>
</reference>
<dbReference type="Pfam" id="PF10502">
    <property type="entry name" value="Peptidase_S26"/>
    <property type="match status" value="1"/>
</dbReference>
<dbReference type="RefSeq" id="WP_145651379.1">
    <property type="nucleotide sequence ID" value="NZ_VLLB01000008.1"/>
</dbReference>
<evidence type="ECO:0000256" key="4">
    <source>
        <dbReference type="ARBA" id="ARBA00022764"/>
    </source>
</evidence>
<keyword evidence="4" id="KW-0574">Periplasm</keyword>
<evidence type="ECO:0000256" key="1">
    <source>
        <dbReference type="ARBA" id="ARBA00004418"/>
    </source>
</evidence>
<comment type="subcellular location">
    <subcellularLocation>
        <location evidence="1">Periplasm</location>
    </subcellularLocation>
</comment>
<dbReference type="SUPFAM" id="SSF51306">
    <property type="entry name" value="LexA/Signal peptidase"/>
    <property type="match status" value="1"/>
</dbReference>
<protein>
    <submittedName>
        <fullName evidence="7">Conjugation peptidase TraF</fullName>
    </submittedName>
</protein>
<comment type="caution">
    <text evidence="7">The sequence shown here is derived from an EMBL/GenBank/DDBJ whole genome shotgun (WGS) entry which is preliminary data.</text>
</comment>
<dbReference type="OrthoDB" id="5360818at2"/>
<dbReference type="AlphaFoldDB" id="A0A562R0F0"/>
<dbReference type="InterPro" id="IPR019533">
    <property type="entry name" value="Peptidase_S26"/>
</dbReference>
<feature type="domain" description="Peptidase S26" evidence="6">
    <location>
        <begin position="8"/>
        <end position="169"/>
    </location>
</feature>
<evidence type="ECO:0000256" key="2">
    <source>
        <dbReference type="ARBA" id="ARBA00005849"/>
    </source>
</evidence>
<sequence length="178" mass="19788">MSKRMRKVAIVVLVAGVCIIAQGAVLYAIGVRVNTSPSIPVGVYWKTDAKVEKGRYVTFCPMQLGVFDEARRRGYITSGFCPGGYGYLMKRVLGATDDAVTIDDDGVRVNGTLLPNSAPMKADRHGLPLPRFQHDRYILSEHQLLLMSDVNPKSFDSRYYGPVQRSQVRDVIVPVLVW</sequence>
<proteinExistence type="inferred from homology"/>
<name>A0A562R0F0_9BURK</name>
<evidence type="ECO:0000313" key="8">
    <source>
        <dbReference type="Proteomes" id="UP000318431"/>
    </source>
</evidence>
<accession>A0A562R0F0</accession>
<evidence type="ECO:0000256" key="3">
    <source>
        <dbReference type="ARBA" id="ARBA00022729"/>
    </source>
</evidence>
<dbReference type="NCBIfam" id="NF010459">
    <property type="entry name" value="PRK13884.1"/>
    <property type="match status" value="1"/>
</dbReference>
<evidence type="ECO:0000256" key="5">
    <source>
        <dbReference type="ARBA" id="ARBA00022971"/>
    </source>
</evidence>
<dbReference type="NCBIfam" id="TIGR02771">
    <property type="entry name" value="TraF_Ti"/>
    <property type="match status" value="1"/>
</dbReference>
<evidence type="ECO:0000313" key="7">
    <source>
        <dbReference type="EMBL" id="TWI62545.1"/>
    </source>
</evidence>
<dbReference type="Proteomes" id="UP000318431">
    <property type="component" value="Unassembled WGS sequence"/>
</dbReference>
<dbReference type="GO" id="GO:0006465">
    <property type="term" value="P:signal peptide processing"/>
    <property type="evidence" value="ECO:0007669"/>
    <property type="project" value="InterPro"/>
</dbReference>
<keyword evidence="5" id="KW-0184">Conjugation</keyword>
<dbReference type="Gene3D" id="2.10.109.10">
    <property type="entry name" value="Umud Fragment, subunit A"/>
    <property type="match status" value="1"/>
</dbReference>
<comment type="similarity">
    <text evidence="2">Belongs to the peptidase S26C family.</text>
</comment>
<evidence type="ECO:0000259" key="6">
    <source>
        <dbReference type="Pfam" id="PF10502"/>
    </source>
</evidence>
<dbReference type="InterPro" id="IPR036286">
    <property type="entry name" value="LexA/Signal_pep-like_sf"/>
</dbReference>
<organism evidence="7 8">
    <name type="scientific">Pseudoduganella lurida</name>
    <dbReference type="NCBI Taxonomy" id="1036180"/>
    <lineage>
        <taxon>Bacteria</taxon>
        <taxon>Pseudomonadati</taxon>
        <taxon>Pseudomonadota</taxon>
        <taxon>Betaproteobacteria</taxon>
        <taxon>Burkholderiales</taxon>
        <taxon>Oxalobacteraceae</taxon>
        <taxon>Telluria group</taxon>
        <taxon>Pseudoduganella</taxon>
    </lineage>
</organism>
<gene>
    <name evidence="7" type="ORF">IP91_04066</name>
</gene>
<dbReference type="EMBL" id="VLLB01000008">
    <property type="protein sequence ID" value="TWI62545.1"/>
    <property type="molecule type" value="Genomic_DNA"/>
</dbReference>
<dbReference type="GO" id="GO:0004252">
    <property type="term" value="F:serine-type endopeptidase activity"/>
    <property type="evidence" value="ECO:0007669"/>
    <property type="project" value="InterPro"/>
</dbReference>
<dbReference type="InterPro" id="IPR014139">
    <property type="entry name" value="Peptidase_S26C_TraF"/>
</dbReference>
<dbReference type="GO" id="GO:0042597">
    <property type="term" value="C:periplasmic space"/>
    <property type="evidence" value="ECO:0007669"/>
    <property type="project" value="UniProtKB-SubCell"/>
</dbReference>